<dbReference type="Proteomes" id="UP000019276">
    <property type="component" value="Unassembled WGS sequence"/>
</dbReference>
<dbReference type="OrthoDB" id="9796962at2"/>
<dbReference type="PANTHER" id="PTHR36302:SF1">
    <property type="entry name" value="COPPER CHAPERONE PCU(A)C"/>
    <property type="match status" value="1"/>
</dbReference>
<dbReference type="InterPro" id="IPR007410">
    <property type="entry name" value="LpqE-like"/>
</dbReference>
<dbReference type="AlphaFoldDB" id="W7QFD2"/>
<evidence type="ECO:0008006" key="4">
    <source>
        <dbReference type="Google" id="ProtNLM"/>
    </source>
</evidence>
<evidence type="ECO:0000256" key="1">
    <source>
        <dbReference type="SAM" id="SignalP"/>
    </source>
</evidence>
<dbReference type="InterPro" id="IPR058248">
    <property type="entry name" value="Lxx211020-like"/>
</dbReference>
<evidence type="ECO:0000313" key="3">
    <source>
        <dbReference type="Proteomes" id="UP000019276"/>
    </source>
</evidence>
<dbReference type="Pfam" id="PF04314">
    <property type="entry name" value="PCuAC"/>
    <property type="match status" value="1"/>
</dbReference>
<organism evidence="2 3">
    <name type="scientific">Catenovulum agarivorans DS-2</name>
    <dbReference type="NCBI Taxonomy" id="1328313"/>
    <lineage>
        <taxon>Bacteria</taxon>
        <taxon>Pseudomonadati</taxon>
        <taxon>Pseudomonadota</taxon>
        <taxon>Gammaproteobacteria</taxon>
        <taxon>Alteromonadales</taxon>
        <taxon>Alteromonadaceae</taxon>
        <taxon>Catenovulum</taxon>
    </lineage>
</organism>
<keyword evidence="1" id="KW-0732">Signal</keyword>
<keyword evidence="3" id="KW-1185">Reference proteome</keyword>
<gene>
    <name evidence="2" type="ORF">DS2_03860</name>
</gene>
<dbReference type="InterPro" id="IPR036182">
    <property type="entry name" value="PCuAC_sf"/>
</dbReference>
<proteinExistence type="predicted"/>
<protein>
    <recommendedName>
        <fullName evidence="4">Copper chaperone PCu(A)C</fullName>
    </recommendedName>
</protein>
<dbReference type="RefSeq" id="WP_051479599.1">
    <property type="nucleotide sequence ID" value="NZ_ARZY01000004.1"/>
</dbReference>
<feature type="signal peptide" evidence="1">
    <location>
        <begin position="1"/>
        <end position="19"/>
    </location>
</feature>
<name>W7QFD2_9ALTE</name>
<evidence type="ECO:0000313" key="2">
    <source>
        <dbReference type="EMBL" id="EWH11614.1"/>
    </source>
</evidence>
<dbReference type="SUPFAM" id="SSF110087">
    <property type="entry name" value="DR1885-like metal-binding protein"/>
    <property type="match status" value="1"/>
</dbReference>
<dbReference type="PANTHER" id="PTHR36302">
    <property type="entry name" value="BLR7088 PROTEIN"/>
    <property type="match status" value="1"/>
</dbReference>
<reference evidence="2 3" key="1">
    <citation type="journal article" date="2014" name="Genome Announc.">
        <title>Draft Genome Sequence of the Agar-Degrading Bacterium Catenovulum sp. Strain DS-2, Isolated from Intestines of Haliotis diversicolor.</title>
        <authorList>
            <person name="Shan D."/>
            <person name="Li X."/>
            <person name="Gu Z."/>
            <person name="Wei G."/>
            <person name="Gao Z."/>
            <person name="Shao Z."/>
        </authorList>
    </citation>
    <scope>NUCLEOTIDE SEQUENCE [LARGE SCALE GENOMIC DNA]</scope>
    <source>
        <strain evidence="2 3">DS-2</strain>
    </source>
</reference>
<comment type="caution">
    <text evidence="2">The sequence shown here is derived from an EMBL/GenBank/DDBJ whole genome shotgun (WGS) entry which is preliminary data.</text>
</comment>
<accession>W7QFD2</accession>
<dbReference type="Gene3D" id="2.60.40.1890">
    <property type="entry name" value="PCu(A)C copper chaperone"/>
    <property type="match status" value="1"/>
</dbReference>
<sequence>MVKFFACILFFGCISNAFAQLSFSNATVRLLPPGQKQTAAYVTISNSANQDITLAFANSSISQSVEFHQTMMHGEMMHMMQVEQLTIPANGKLELKPGGYHLMLINLSDTWFSQNTVQLEFFDVKNNSYKVTANLSKMAGGKHNHHHHH</sequence>
<feature type="chain" id="PRO_5004897954" description="Copper chaperone PCu(A)C" evidence="1">
    <location>
        <begin position="20"/>
        <end position="149"/>
    </location>
</feature>
<dbReference type="eggNOG" id="COG2847">
    <property type="taxonomic scope" value="Bacteria"/>
</dbReference>
<dbReference type="STRING" id="1328313.DS2_03860"/>
<dbReference type="EMBL" id="ARZY01000004">
    <property type="protein sequence ID" value="EWH11614.1"/>
    <property type="molecule type" value="Genomic_DNA"/>
</dbReference>